<accession>A0A1F5SUZ6</accession>
<dbReference type="GO" id="GO:0006506">
    <property type="term" value="P:GPI anchor biosynthetic process"/>
    <property type="evidence" value="ECO:0007669"/>
    <property type="project" value="TreeGrafter"/>
</dbReference>
<proteinExistence type="predicted"/>
<dbReference type="Gene3D" id="3.60.10.10">
    <property type="entry name" value="Endonuclease/exonuclease/phosphatase"/>
    <property type="match status" value="1"/>
</dbReference>
<dbReference type="EMBL" id="MFFY01000047">
    <property type="protein sequence ID" value="OGF30534.1"/>
    <property type="molecule type" value="Genomic_DNA"/>
</dbReference>
<dbReference type="PANTHER" id="PTHR14859">
    <property type="entry name" value="CALCOFLUOR WHITE HYPERSENSITIVE PROTEIN PRECURSOR"/>
    <property type="match status" value="1"/>
</dbReference>
<dbReference type="InterPro" id="IPR036691">
    <property type="entry name" value="Endo/exonu/phosph_ase_sf"/>
</dbReference>
<name>A0A1F5SUZ6_9BACT</name>
<evidence type="ECO:0000259" key="1">
    <source>
        <dbReference type="Pfam" id="PF03372"/>
    </source>
</evidence>
<feature type="domain" description="Endonuclease/exonuclease/phosphatase" evidence="1">
    <location>
        <begin position="6"/>
        <end position="220"/>
    </location>
</feature>
<evidence type="ECO:0000313" key="2">
    <source>
        <dbReference type="EMBL" id="OGF30534.1"/>
    </source>
</evidence>
<gene>
    <name evidence="2" type="ORF">A3H09_00865</name>
</gene>
<evidence type="ECO:0000313" key="3">
    <source>
        <dbReference type="Proteomes" id="UP000176915"/>
    </source>
</evidence>
<dbReference type="Pfam" id="PF03372">
    <property type="entry name" value="Exo_endo_phos"/>
    <property type="match status" value="1"/>
</dbReference>
<reference evidence="2 3" key="1">
    <citation type="journal article" date="2016" name="Nat. Commun.">
        <title>Thousands of microbial genomes shed light on interconnected biogeochemical processes in an aquifer system.</title>
        <authorList>
            <person name="Anantharaman K."/>
            <person name="Brown C.T."/>
            <person name="Hug L.A."/>
            <person name="Sharon I."/>
            <person name="Castelle C.J."/>
            <person name="Probst A.J."/>
            <person name="Thomas B.C."/>
            <person name="Singh A."/>
            <person name="Wilkins M.J."/>
            <person name="Karaoz U."/>
            <person name="Brodie E.L."/>
            <person name="Williams K.H."/>
            <person name="Hubbard S.S."/>
            <person name="Banfield J.F."/>
        </authorList>
    </citation>
    <scope>NUCLEOTIDE SEQUENCE [LARGE SCALE GENOMIC DNA]</scope>
</reference>
<dbReference type="GO" id="GO:0003824">
    <property type="term" value="F:catalytic activity"/>
    <property type="evidence" value="ECO:0007669"/>
    <property type="project" value="InterPro"/>
</dbReference>
<dbReference type="PANTHER" id="PTHR14859:SF1">
    <property type="entry name" value="PGAP2-INTERACTING PROTEIN"/>
    <property type="match status" value="1"/>
</dbReference>
<organism evidence="2 3">
    <name type="scientific">Candidatus Falkowbacteria bacterium RIFCSPLOWO2_12_FULL_45_13</name>
    <dbReference type="NCBI Taxonomy" id="1797991"/>
    <lineage>
        <taxon>Bacteria</taxon>
        <taxon>Candidatus Falkowiibacteriota</taxon>
    </lineage>
</organism>
<comment type="caution">
    <text evidence="2">The sequence shown here is derived from an EMBL/GenBank/DDBJ whole genome shotgun (WGS) entry which is preliminary data.</text>
</comment>
<protein>
    <recommendedName>
        <fullName evidence="1">Endonuclease/exonuclease/phosphatase domain-containing protein</fullName>
    </recommendedName>
</protein>
<dbReference type="InterPro" id="IPR005135">
    <property type="entry name" value="Endo/exonuclease/phosphatase"/>
</dbReference>
<dbReference type="GO" id="GO:0016020">
    <property type="term" value="C:membrane"/>
    <property type="evidence" value="ECO:0007669"/>
    <property type="project" value="GOC"/>
</dbReference>
<dbReference type="AlphaFoldDB" id="A0A1F5SUZ6"/>
<dbReference type="Proteomes" id="UP000176915">
    <property type="component" value="Unassembled WGS sequence"/>
</dbReference>
<dbReference type="SUPFAM" id="SSF56219">
    <property type="entry name" value="DNase I-like"/>
    <property type="match status" value="1"/>
</dbReference>
<sequence>MRLKILSWNIWYDGQFDKISRFLTSGEADIICLQEMTPDDPTRDTIGLLKKLGYKYAYAPAHTIENDGRTMSNAIFSKYHIIRHETYVLSDTDRRNALRADIKIGETILHVFCTHLLHTHQRPSAAQELQAKNLMKVLSNERTVAMGDFNATPESAAIKEMAKIMADSDPSLTATLYAPLFNCSGCDSRTIAGTRLDYIFTSRDIKVNSFKVHGAAGSDHLPISVIIEI</sequence>
<dbReference type="InterPro" id="IPR051916">
    <property type="entry name" value="GPI-anchor_lipid_remodeler"/>
</dbReference>